<protein>
    <submittedName>
        <fullName evidence="9">NADH/Ubiquinone/plastoquinone (Complex I) Ech hydrogenase, subunit EchA</fullName>
    </submittedName>
</protein>
<keyword evidence="3 6" id="KW-1133">Transmembrane helix</keyword>
<evidence type="ECO:0000256" key="5">
    <source>
        <dbReference type="RuleBase" id="RU000320"/>
    </source>
</evidence>
<dbReference type="Pfam" id="PF00361">
    <property type="entry name" value="Proton_antipo_M"/>
    <property type="match status" value="1"/>
</dbReference>
<feature type="transmembrane region" description="Helical" evidence="6">
    <location>
        <begin position="348"/>
        <end position="368"/>
    </location>
</feature>
<keyword evidence="10" id="KW-1185">Reference proteome</keyword>
<dbReference type="KEGG" id="dpi:BN4_11498"/>
<dbReference type="Proteomes" id="UP000011724">
    <property type="component" value="Chromosome"/>
</dbReference>
<dbReference type="InterPro" id="IPR001750">
    <property type="entry name" value="ND/Mrp_TM"/>
</dbReference>
<dbReference type="PRINTS" id="PR01434">
    <property type="entry name" value="NADHDHGNASE5"/>
</dbReference>
<feature type="transmembrane region" description="Helical" evidence="6">
    <location>
        <begin position="281"/>
        <end position="309"/>
    </location>
</feature>
<proteinExistence type="predicted"/>
<dbReference type="AlphaFoldDB" id="M1WVT9"/>
<evidence type="ECO:0000313" key="9">
    <source>
        <dbReference type="EMBL" id="CCH48733.1"/>
    </source>
</evidence>
<evidence type="ECO:0000256" key="1">
    <source>
        <dbReference type="ARBA" id="ARBA00004127"/>
    </source>
</evidence>
<accession>M1WVT9</accession>
<dbReference type="InterPro" id="IPR050616">
    <property type="entry name" value="CPA3_Na-H_Antiporter_A"/>
</dbReference>
<dbReference type="GO" id="GO:0016020">
    <property type="term" value="C:membrane"/>
    <property type="evidence" value="ECO:0007669"/>
    <property type="project" value="UniProtKB-SubCell"/>
</dbReference>
<dbReference type="GO" id="GO:0012505">
    <property type="term" value="C:endomembrane system"/>
    <property type="evidence" value="ECO:0007669"/>
    <property type="project" value="UniProtKB-SubCell"/>
</dbReference>
<dbReference type="eggNOG" id="COG1009">
    <property type="taxonomic scope" value="Bacteria"/>
</dbReference>
<feature type="transmembrane region" description="Helical" evidence="6">
    <location>
        <begin position="187"/>
        <end position="206"/>
    </location>
</feature>
<feature type="transmembrane region" description="Helical" evidence="6">
    <location>
        <begin position="374"/>
        <end position="396"/>
    </location>
</feature>
<sequence length="631" mass="66772">MSNLLLLLVLLPAVAAAVCYFVRSHAVRTLTVVATGAILAVASLGLLGQGTFEPVAVGSFLGISSDFLVTILDFALLGVIFYYGYKHKSVLIQAFTLAQAALLVWFECVVLEHADVPALVGDKLSLIMVLVISVIGSLICIFALPYMKEHEEHLQLKKSRQPRFFFFLVLFLGAMNGLVLANNIMWLYFFFEVTTLCSFMLIGHDATPVAVRNSVRALWMNSFGGLAFVIGTMLVYAQAGTLDISALLAAGPQGALMVTGVGFLCLAGFTKAAQIPFQSWLLGAMVAPTPVSALLHSSTMVKAGVYVILRFAPAFAGTLLSDGVAVCGAFTFMACAALSIGQSNGKKILAYSTVSNLGLIICCAGINTPLAITAAVMLIIFHAISKSLLFLCVGTIEQAIGSRDIEDMRGLYAKHPRTALITIIGILTMLLPPFGVLMGKWMALEAGASNIYVIVMLAMGSALTVVYWARWGGSLMASRNADAPAEKQATLIRLPLTILCVGAVVLSLASPWIYNSMIAPMFDVAPFTMSFGSLDAATGSFAVVPLFIILGLGLLYAVKAASGFRTVRVMPPYTGGINAAEDGAYVGPMNSIVPFAASNMYMGELFAEGKLTPVFNALAVALIVLMLGGAL</sequence>
<feature type="domain" description="NADH-Ubiquinone oxidoreductase (complex I) chain 5 N-terminal" evidence="8">
    <location>
        <begin position="121"/>
        <end position="153"/>
    </location>
</feature>
<dbReference type="PANTHER" id="PTHR43373:SF1">
    <property type="entry name" value="NA(+)_H(+) ANTIPORTER SUBUNIT A"/>
    <property type="match status" value="1"/>
</dbReference>
<organism evidence="9 10">
    <name type="scientific">Pseudodesulfovibrio piezophilus (strain DSM 21447 / JCM 15486 / C1TLV30)</name>
    <name type="common">Desulfovibrio piezophilus</name>
    <dbReference type="NCBI Taxonomy" id="1322246"/>
    <lineage>
        <taxon>Bacteria</taxon>
        <taxon>Pseudomonadati</taxon>
        <taxon>Thermodesulfobacteriota</taxon>
        <taxon>Desulfovibrionia</taxon>
        <taxon>Desulfovibrionales</taxon>
        <taxon>Desulfovibrionaceae</taxon>
    </lineage>
</organism>
<keyword evidence="2 5" id="KW-0812">Transmembrane</keyword>
<dbReference type="InterPro" id="IPR001516">
    <property type="entry name" value="Proton_antipo_N"/>
</dbReference>
<feature type="transmembrane region" description="Helical" evidence="6">
    <location>
        <begin position="611"/>
        <end position="630"/>
    </location>
</feature>
<evidence type="ECO:0000256" key="2">
    <source>
        <dbReference type="ARBA" id="ARBA00022692"/>
    </source>
</evidence>
<feature type="transmembrane region" description="Helical" evidence="6">
    <location>
        <begin position="218"/>
        <end position="238"/>
    </location>
</feature>
<feature type="transmembrane region" description="Helical" evidence="6">
    <location>
        <begin position="124"/>
        <end position="144"/>
    </location>
</feature>
<feature type="transmembrane region" description="Helical" evidence="6">
    <location>
        <begin position="490"/>
        <end position="514"/>
    </location>
</feature>
<evidence type="ECO:0000259" key="8">
    <source>
        <dbReference type="Pfam" id="PF00662"/>
    </source>
</evidence>
<evidence type="ECO:0000256" key="3">
    <source>
        <dbReference type="ARBA" id="ARBA00022989"/>
    </source>
</evidence>
<dbReference type="PATRIC" id="fig|879567.3.peg.1567"/>
<feature type="transmembrane region" description="Helical" evidence="6">
    <location>
        <begin position="26"/>
        <end position="48"/>
    </location>
</feature>
<feature type="transmembrane region" description="Helical" evidence="6">
    <location>
        <begin position="244"/>
        <end position="269"/>
    </location>
</feature>
<dbReference type="PANTHER" id="PTHR43373">
    <property type="entry name" value="NA(+)/H(+) ANTIPORTER SUBUNIT"/>
    <property type="match status" value="1"/>
</dbReference>
<feature type="transmembrane region" description="Helical" evidence="6">
    <location>
        <begin position="164"/>
        <end position="181"/>
    </location>
</feature>
<comment type="subcellular location">
    <subcellularLocation>
        <location evidence="1">Endomembrane system</location>
        <topology evidence="1">Multi-pass membrane protein</topology>
    </subcellularLocation>
    <subcellularLocation>
        <location evidence="5">Membrane</location>
        <topology evidence="5">Multi-pass membrane protein</topology>
    </subcellularLocation>
</comment>
<evidence type="ECO:0000259" key="7">
    <source>
        <dbReference type="Pfam" id="PF00361"/>
    </source>
</evidence>
<dbReference type="RefSeq" id="WP_015414779.1">
    <property type="nucleotide sequence ID" value="NC_020409.1"/>
</dbReference>
<evidence type="ECO:0000313" key="10">
    <source>
        <dbReference type="Proteomes" id="UP000011724"/>
    </source>
</evidence>
<reference evidence="9 10" key="1">
    <citation type="journal article" date="2013" name="PLoS ONE">
        <title>The first genomic and proteomic characterization of a deep-sea sulfate reducer: insights into the piezophilic lifestyle of Desulfovibrio piezophilus.</title>
        <authorList>
            <person name="Pradel N."/>
            <person name="Ji B."/>
            <person name="Gimenez G."/>
            <person name="Talla E."/>
            <person name="Lenoble P."/>
            <person name="Garel M."/>
            <person name="Tamburini C."/>
            <person name="Fourquet P."/>
            <person name="Lebrun R."/>
            <person name="Bertin P."/>
            <person name="Denis Y."/>
            <person name="Pophillat M."/>
            <person name="Barbe V."/>
            <person name="Ollivier B."/>
            <person name="Dolla A."/>
        </authorList>
    </citation>
    <scope>NUCLEOTIDE SEQUENCE [LARGE SCALE GENOMIC DNA]</scope>
    <source>
        <strain evidence="10">DSM 10523 / SB164P1</strain>
    </source>
</reference>
<feature type="transmembrane region" description="Helical" evidence="6">
    <location>
        <begin position="534"/>
        <end position="558"/>
    </location>
</feature>
<feature type="domain" description="NADH:quinone oxidoreductase/Mrp antiporter transmembrane" evidence="7">
    <location>
        <begin position="181"/>
        <end position="463"/>
    </location>
</feature>
<name>M1WVT9_PSEP2</name>
<feature type="transmembrane region" description="Helical" evidence="6">
    <location>
        <begin position="417"/>
        <end position="439"/>
    </location>
</feature>
<feature type="transmembrane region" description="Helical" evidence="6">
    <location>
        <begin position="60"/>
        <end position="85"/>
    </location>
</feature>
<dbReference type="STRING" id="1322246.BN4_11498"/>
<evidence type="ECO:0000256" key="4">
    <source>
        <dbReference type="ARBA" id="ARBA00023136"/>
    </source>
</evidence>
<dbReference type="Pfam" id="PF00662">
    <property type="entry name" value="Proton_antipo_N"/>
    <property type="match status" value="1"/>
</dbReference>
<keyword evidence="9" id="KW-0830">Ubiquinone</keyword>
<reference evidence="10" key="2">
    <citation type="journal article" date="2013" name="Stand. Genomic Sci.">
        <title>Complete genome sequence of Desulfocapsa sulfexigens, a marine deltaproteobacterium specialized in disproportionating inorganic sulfur compounds.</title>
        <authorList>
            <person name="Finster K.W."/>
            <person name="Kjeldsen K.U."/>
            <person name="Kube M."/>
            <person name="Reinhardt R."/>
            <person name="Mussmann M."/>
            <person name="Amann R."/>
            <person name="Schreiber L."/>
        </authorList>
    </citation>
    <scope>NUCLEOTIDE SEQUENCE [LARGE SCALE GENOMIC DNA]</scope>
    <source>
        <strain evidence="10">DSM 10523 / SB164P1</strain>
    </source>
</reference>
<gene>
    <name evidence="9" type="primary">EchA</name>
    <name evidence="9" type="ordered locus">BN4_11498</name>
</gene>
<keyword evidence="4 6" id="KW-0472">Membrane</keyword>
<feature type="transmembrane region" description="Helical" evidence="6">
    <location>
        <begin position="451"/>
        <end position="469"/>
    </location>
</feature>
<dbReference type="HOGENOM" id="CLU_013183_0_0_7"/>
<dbReference type="EMBL" id="FO203427">
    <property type="protein sequence ID" value="CCH48733.1"/>
    <property type="molecule type" value="Genomic_DNA"/>
</dbReference>
<evidence type="ECO:0000256" key="6">
    <source>
        <dbReference type="SAM" id="Phobius"/>
    </source>
</evidence>
<feature type="transmembrane region" description="Helical" evidence="6">
    <location>
        <begin position="315"/>
        <end position="341"/>
    </location>
</feature>